<dbReference type="PANTHER" id="PTHR32089:SF112">
    <property type="entry name" value="LYSOZYME-LIKE PROTEIN-RELATED"/>
    <property type="match status" value="1"/>
</dbReference>
<dbReference type="Gene3D" id="6.10.340.10">
    <property type="match status" value="1"/>
</dbReference>
<protein>
    <submittedName>
        <fullName evidence="7">HAMP domain-containing protein</fullName>
    </submittedName>
</protein>
<keyword evidence="4" id="KW-1133">Transmembrane helix</keyword>
<name>A0A431VDL9_9PROT</name>
<organism evidence="7 8">
    <name type="scientific">Azospirillum griseum</name>
    <dbReference type="NCBI Taxonomy" id="2496639"/>
    <lineage>
        <taxon>Bacteria</taxon>
        <taxon>Pseudomonadati</taxon>
        <taxon>Pseudomonadota</taxon>
        <taxon>Alphaproteobacteria</taxon>
        <taxon>Rhodospirillales</taxon>
        <taxon>Azospirillaceae</taxon>
        <taxon>Azospirillum</taxon>
    </lineage>
</organism>
<dbReference type="Proteomes" id="UP000277007">
    <property type="component" value="Unassembled WGS sequence"/>
</dbReference>
<gene>
    <name evidence="7" type="ORF">EJ903_19195</name>
</gene>
<keyword evidence="8" id="KW-1185">Reference proteome</keyword>
<dbReference type="SMART" id="SM00283">
    <property type="entry name" value="MA"/>
    <property type="match status" value="1"/>
</dbReference>
<dbReference type="EMBL" id="RXMA01000021">
    <property type="protein sequence ID" value="RTR17089.1"/>
    <property type="molecule type" value="Genomic_DNA"/>
</dbReference>
<evidence type="ECO:0000259" key="6">
    <source>
        <dbReference type="PROSITE" id="PS50885"/>
    </source>
</evidence>
<dbReference type="SUPFAM" id="SSF58104">
    <property type="entry name" value="Methyl-accepting chemotaxis protein (MCP) signaling domain"/>
    <property type="match status" value="1"/>
</dbReference>
<dbReference type="Pfam" id="PF00672">
    <property type="entry name" value="HAMP"/>
    <property type="match status" value="1"/>
</dbReference>
<dbReference type="InterPro" id="IPR004090">
    <property type="entry name" value="Chemotax_Me-accpt_rcpt"/>
</dbReference>
<keyword evidence="4" id="KW-0812">Transmembrane</keyword>
<reference evidence="7 8" key="1">
    <citation type="submission" date="2018-12" db="EMBL/GenBank/DDBJ databases">
        <authorList>
            <person name="Yang Y."/>
        </authorList>
    </citation>
    <scope>NUCLEOTIDE SEQUENCE [LARGE SCALE GENOMIC DNA]</scope>
    <source>
        <strain evidence="7 8">L-25-5w-1</strain>
    </source>
</reference>
<dbReference type="AlphaFoldDB" id="A0A431VDL9"/>
<keyword evidence="4" id="KW-0472">Membrane</keyword>
<comment type="similarity">
    <text evidence="2">Belongs to the methyl-accepting chemotaxis (MCP) protein family.</text>
</comment>
<feature type="domain" description="Methyl-accepting transducer" evidence="5">
    <location>
        <begin position="319"/>
        <end position="548"/>
    </location>
</feature>
<proteinExistence type="inferred from homology"/>
<evidence type="ECO:0000256" key="4">
    <source>
        <dbReference type="SAM" id="Phobius"/>
    </source>
</evidence>
<dbReference type="GO" id="GO:0016020">
    <property type="term" value="C:membrane"/>
    <property type="evidence" value="ECO:0007669"/>
    <property type="project" value="InterPro"/>
</dbReference>
<evidence type="ECO:0000256" key="3">
    <source>
        <dbReference type="PROSITE-ProRule" id="PRU00284"/>
    </source>
</evidence>
<evidence type="ECO:0000259" key="5">
    <source>
        <dbReference type="PROSITE" id="PS50111"/>
    </source>
</evidence>
<dbReference type="Pfam" id="PF00015">
    <property type="entry name" value="MCPsignal"/>
    <property type="match status" value="1"/>
</dbReference>
<dbReference type="InterPro" id="IPR003660">
    <property type="entry name" value="HAMP_dom"/>
</dbReference>
<dbReference type="PANTHER" id="PTHR32089">
    <property type="entry name" value="METHYL-ACCEPTING CHEMOTAXIS PROTEIN MCPB"/>
    <property type="match status" value="1"/>
</dbReference>
<dbReference type="OrthoDB" id="7293398at2"/>
<evidence type="ECO:0000256" key="1">
    <source>
        <dbReference type="ARBA" id="ARBA00023224"/>
    </source>
</evidence>
<accession>A0A431VDL9</accession>
<dbReference type="Gene3D" id="1.10.287.950">
    <property type="entry name" value="Methyl-accepting chemotaxis protein"/>
    <property type="match status" value="1"/>
</dbReference>
<dbReference type="GO" id="GO:0007165">
    <property type="term" value="P:signal transduction"/>
    <property type="evidence" value="ECO:0007669"/>
    <property type="project" value="UniProtKB-KW"/>
</dbReference>
<feature type="transmembrane region" description="Helical" evidence="4">
    <location>
        <begin position="209"/>
        <end position="231"/>
    </location>
</feature>
<evidence type="ECO:0000313" key="7">
    <source>
        <dbReference type="EMBL" id="RTR17089.1"/>
    </source>
</evidence>
<keyword evidence="1 3" id="KW-0807">Transducer</keyword>
<dbReference type="SMART" id="SM00304">
    <property type="entry name" value="HAMP"/>
    <property type="match status" value="1"/>
</dbReference>
<dbReference type="GO" id="GO:0006935">
    <property type="term" value="P:chemotaxis"/>
    <property type="evidence" value="ECO:0007669"/>
    <property type="project" value="InterPro"/>
</dbReference>
<dbReference type="InterPro" id="IPR004089">
    <property type="entry name" value="MCPsignal_dom"/>
</dbReference>
<comment type="caution">
    <text evidence="7">The sequence shown here is derived from an EMBL/GenBank/DDBJ whole genome shotgun (WGS) entry which is preliminary data.</text>
</comment>
<dbReference type="PROSITE" id="PS50885">
    <property type="entry name" value="HAMP"/>
    <property type="match status" value="1"/>
</dbReference>
<dbReference type="GO" id="GO:0004888">
    <property type="term" value="F:transmembrane signaling receptor activity"/>
    <property type="evidence" value="ECO:0007669"/>
    <property type="project" value="InterPro"/>
</dbReference>
<dbReference type="PROSITE" id="PS50111">
    <property type="entry name" value="CHEMOTAXIS_TRANSDUC_2"/>
    <property type="match status" value="1"/>
</dbReference>
<evidence type="ECO:0000256" key="2">
    <source>
        <dbReference type="ARBA" id="ARBA00029447"/>
    </source>
</evidence>
<sequence length="582" mass="61044">MALSSRLSDWRIATKVLLAPSIGLLALAGIAGFGATVLDDQQDILASLTGDVFEDARVIGDIRNRLSSVHADLYHLIGIATNDSNAARLVKETETVNGALADLAHPARGLRAVALDPKTLNIYGIEPHGQGGSAVEVSRQITASLEDYNKAVQEVTRMLSMETGLALFYMNNVEEVYGRILGTLSTLEAQTATVSNEAAAASQAHLGRLTFTFIMIAVVVVALTLAISLFVGRAISRPVIGLTRSMDVLANGTIDQEVPYTSQKDEVGAMARTLEIFRVNAANHRDLEARQRDERQVKEARAANVNRLLQDFDGRAAATLSDLSVAEQAMREAAQQLATVAERTNVQSQAVSAASDATSGNVQTVAAAAEELSLSIQEIGRNVSRSAETTMMAVDQAQRTARNVQDLSDATRKIGEIVDLIQSIAGQTNLLALNATIEAARAGEAGKGFTVVASEVKSLANQTAKATERIAAQITGIQTASATTVNAIADITATIRKMNQISTSIAAAVEQQSAATVEISRSVQQAAVSTQEVSANIGGVSAAAAAAGRTAADVLSATEQMASRSIGLQADVHSFLDAIKSA</sequence>
<dbReference type="RefSeq" id="WP_126618465.1">
    <property type="nucleotide sequence ID" value="NZ_JBHUCY010000019.1"/>
</dbReference>
<evidence type="ECO:0000313" key="8">
    <source>
        <dbReference type="Proteomes" id="UP000277007"/>
    </source>
</evidence>
<feature type="domain" description="HAMP" evidence="6">
    <location>
        <begin position="233"/>
        <end position="286"/>
    </location>
</feature>
<dbReference type="PRINTS" id="PR00260">
    <property type="entry name" value="CHEMTRNSDUCR"/>
</dbReference>